<evidence type="ECO:0000256" key="1">
    <source>
        <dbReference type="ARBA" id="ARBA00023180"/>
    </source>
</evidence>
<dbReference type="GO" id="GO:0005615">
    <property type="term" value="C:extracellular space"/>
    <property type="evidence" value="ECO:0007669"/>
    <property type="project" value="TreeGrafter"/>
</dbReference>
<organism evidence="2 3">
    <name type="scientific">Galemys pyrenaicus</name>
    <name type="common">Iberian desman</name>
    <name type="synonym">Pyrenean desman</name>
    <dbReference type="NCBI Taxonomy" id="202257"/>
    <lineage>
        <taxon>Eukaryota</taxon>
        <taxon>Metazoa</taxon>
        <taxon>Chordata</taxon>
        <taxon>Craniata</taxon>
        <taxon>Vertebrata</taxon>
        <taxon>Euteleostomi</taxon>
        <taxon>Mammalia</taxon>
        <taxon>Eutheria</taxon>
        <taxon>Laurasiatheria</taxon>
        <taxon>Eulipotyphla</taxon>
        <taxon>Talpidae</taxon>
        <taxon>Galemys</taxon>
    </lineage>
</organism>
<dbReference type="InterPro" id="IPR050208">
    <property type="entry name" value="MHC_class-I_related"/>
</dbReference>
<sequence length="238" mass="26265">EVWGCEIQEDTPTRAFRGFFYNGEPFLFYDETTRGWTAAHTSGQPWADLGIEKSWTQRALTTRIPGPRCVVTFVETCRDIGNPGRASVREQVRPWAPQNPGPASQLCLRGPSSSGGSVMASGVRCREVPTLFKPREHIFTSPMISLWSWPSSHQPEELGAWCRSSWRRPGHAGVSDGALNVTCSRASEGVVSVTCWASSFSPWNISLVWSGHEPLNPNVQQPAGVLCADIGPMRPQWP</sequence>
<evidence type="ECO:0008006" key="4">
    <source>
        <dbReference type="Google" id="ProtNLM"/>
    </source>
</evidence>
<feature type="non-terminal residue" evidence="2">
    <location>
        <position position="1"/>
    </location>
</feature>
<dbReference type="InterPro" id="IPR011162">
    <property type="entry name" value="MHC_I/II-like_Ag-recog"/>
</dbReference>
<dbReference type="GO" id="GO:0009897">
    <property type="term" value="C:external side of plasma membrane"/>
    <property type="evidence" value="ECO:0007669"/>
    <property type="project" value="TreeGrafter"/>
</dbReference>
<protein>
    <recommendedName>
        <fullName evidence="4">MHC class I antigen</fullName>
    </recommendedName>
</protein>
<dbReference type="PANTHER" id="PTHR16675:SF154">
    <property type="entry name" value="MHC CLASS I POLYPEPTIDE-RELATED SEQUENCE A-RELATED"/>
    <property type="match status" value="1"/>
</dbReference>
<dbReference type="Proteomes" id="UP000700334">
    <property type="component" value="Unassembled WGS sequence"/>
</dbReference>
<accession>A0A8J5ZVP8</accession>
<dbReference type="Gene3D" id="3.30.500.10">
    <property type="entry name" value="MHC class I-like antigen recognition-like"/>
    <property type="match status" value="1"/>
</dbReference>
<keyword evidence="3" id="KW-1185">Reference proteome</keyword>
<proteinExistence type="predicted"/>
<dbReference type="PANTHER" id="PTHR16675">
    <property type="entry name" value="MHC CLASS I-RELATED"/>
    <property type="match status" value="1"/>
</dbReference>
<dbReference type="InterPro" id="IPR037055">
    <property type="entry name" value="MHC_I-like_Ag-recog_sf"/>
</dbReference>
<comment type="caution">
    <text evidence="2">The sequence shown here is derived from an EMBL/GenBank/DDBJ whole genome shotgun (WGS) entry which is preliminary data.</text>
</comment>
<dbReference type="GO" id="GO:0006955">
    <property type="term" value="P:immune response"/>
    <property type="evidence" value="ECO:0007669"/>
    <property type="project" value="TreeGrafter"/>
</dbReference>
<dbReference type="OrthoDB" id="9837366at2759"/>
<dbReference type="EMBL" id="JAGFMF010012047">
    <property type="protein sequence ID" value="KAG8508306.1"/>
    <property type="molecule type" value="Genomic_DNA"/>
</dbReference>
<keyword evidence="1" id="KW-0325">Glycoprotein</keyword>
<evidence type="ECO:0000313" key="3">
    <source>
        <dbReference type="Proteomes" id="UP000700334"/>
    </source>
</evidence>
<gene>
    <name evidence="2" type="ORF">J0S82_000369</name>
</gene>
<name>A0A8J5ZVP8_GALPY</name>
<dbReference type="SUPFAM" id="SSF54452">
    <property type="entry name" value="MHC antigen-recognition domain"/>
    <property type="match status" value="1"/>
</dbReference>
<dbReference type="AlphaFoldDB" id="A0A8J5ZVP8"/>
<reference evidence="2" key="1">
    <citation type="journal article" date="2021" name="Evol. Appl.">
        <title>The genome of the Pyrenean desman and the effects of bottlenecks and inbreeding on the genomic landscape of an endangered species.</title>
        <authorList>
            <person name="Escoda L."/>
            <person name="Castresana J."/>
        </authorList>
    </citation>
    <scope>NUCLEOTIDE SEQUENCE</scope>
    <source>
        <strain evidence="2">IBE-C5619</strain>
    </source>
</reference>
<evidence type="ECO:0000313" key="2">
    <source>
        <dbReference type="EMBL" id="KAG8508306.1"/>
    </source>
</evidence>